<reference evidence="1 2" key="3">
    <citation type="submission" date="2019-11" db="EMBL/GenBank/DDBJ databases">
        <title>A de novo genome assembly of a pear dwarfing rootstock.</title>
        <authorList>
            <person name="Wang F."/>
            <person name="Wang J."/>
            <person name="Li S."/>
            <person name="Zhang Y."/>
            <person name="Fang M."/>
            <person name="Ma L."/>
            <person name="Zhao Y."/>
            <person name="Jiang S."/>
        </authorList>
    </citation>
    <scope>NUCLEOTIDE SEQUENCE [LARGE SCALE GENOMIC DNA]</scope>
    <source>
        <strain evidence="1">S2</strain>
        <tissue evidence="1">Leaf</tissue>
    </source>
</reference>
<evidence type="ECO:0000313" key="2">
    <source>
        <dbReference type="Proteomes" id="UP000327157"/>
    </source>
</evidence>
<reference evidence="1 2" key="1">
    <citation type="submission" date="2019-09" db="EMBL/GenBank/DDBJ databases">
        <authorList>
            <person name="Ou C."/>
        </authorList>
    </citation>
    <scope>NUCLEOTIDE SEQUENCE [LARGE SCALE GENOMIC DNA]</scope>
    <source>
        <strain evidence="1">S2</strain>
        <tissue evidence="1">Leaf</tissue>
    </source>
</reference>
<dbReference type="AlphaFoldDB" id="A0A5N5FJZ8"/>
<protein>
    <submittedName>
        <fullName evidence="1">Uncharacterized protein</fullName>
    </submittedName>
</protein>
<organism evidence="1 2">
    <name type="scientific">Pyrus ussuriensis x Pyrus communis</name>
    <dbReference type="NCBI Taxonomy" id="2448454"/>
    <lineage>
        <taxon>Eukaryota</taxon>
        <taxon>Viridiplantae</taxon>
        <taxon>Streptophyta</taxon>
        <taxon>Embryophyta</taxon>
        <taxon>Tracheophyta</taxon>
        <taxon>Spermatophyta</taxon>
        <taxon>Magnoliopsida</taxon>
        <taxon>eudicotyledons</taxon>
        <taxon>Gunneridae</taxon>
        <taxon>Pentapetalae</taxon>
        <taxon>rosids</taxon>
        <taxon>fabids</taxon>
        <taxon>Rosales</taxon>
        <taxon>Rosaceae</taxon>
        <taxon>Amygdaloideae</taxon>
        <taxon>Maleae</taxon>
        <taxon>Pyrus</taxon>
    </lineage>
</organism>
<name>A0A5N5FJZ8_9ROSA</name>
<accession>A0A5N5FJZ8</accession>
<dbReference type="Proteomes" id="UP000327157">
    <property type="component" value="Chromosome 10"/>
</dbReference>
<keyword evidence="2" id="KW-1185">Reference proteome</keyword>
<reference evidence="2" key="2">
    <citation type="submission" date="2019-10" db="EMBL/GenBank/DDBJ databases">
        <title>A de novo genome assembly of a pear dwarfing rootstock.</title>
        <authorList>
            <person name="Wang F."/>
            <person name="Wang J."/>
            <person name="Li S."/>
            <person name="Zhang Y."/>
            <person name="Fang M."/>
            <person name="Ma L."/>
            <person name="Zhao Y."/>
            <person name="Jiang S."/>
        </authorList>
    </citation>
    <scope>NUCLEOTIDE SEQUENCE [LARGE SCALE GENOMIC DNA]</scope>
</reference>
<gene>
    <name evidence="1" type="ORF">D8674_004480</name>
</gene>
<dbReference type="EMBL" id="SMOL01000695">
    <property type="protein sequence ID" value="KAB2603475.1"/>
    <property type="molecule type" value="Genomic_DNA"/>
</dbReference>
<evidence type="ECO:0000313" key="1">
    <source>
        <dbReference type="EMBL" id="KAB2603475.1"/>
    </source>
</evidence>
<comment type="caution">
    <text evidence="1">The sequence shown here is derived from an EMBL/GenBank/DDBJ whole genome shotgun (WGS) entry which is preliminary data.</text>
</comment>
<proteinExistence type="predicted"/>
<sequence>MRIDPLVFFFGMMRSRALLGPRASGDSHPNALPVSLYCLKAVSGNLPFSARKVLYGGALGLIANTALEGHRLFEALGFTFPCLLDLNFPLDPLFLWTYVHLGPCSFGPVGIGKDRALTMASLVHLSSSI</sequence>